<keyword evidence="3" id="KW-1185">Reference proteome</keyword>
<reference evidence="2 3" key="1">
    <citation type="submission" date="2019-05" db="EMBL/GenBank/DDBJ databases">
        <title>Another draft genome of Portunus trituberculatus and its Hox gene families provides insights of decapod evolution.</title>
        <authorList>
            <person name="Jeong J.-H."/>
            <person name="Song I."/>
            <person name="Kim S."/>
            <person name="Choi T."/>
            <person name="Kim D."/>
            <person name="Ryu S."/>
            <person name="Kim W."/>
        </authorList>
    </citation>
    <scope>NUCLEOTIDE SEQUENCE [LARGE SCALE GENOMIC DNA]</scope>
    <source>
        <tissue evidence="2">Muscle</tissue>
    </source>
</reference>
<accession>A0A5B7J2S8</accession>
<feature type="region of interest" description="Disordered" evidence="1">
    <location>
        <begin position="41"/>
        <end position="60"/>
    </location>
</feature>
<proteinExistence type="predicted"/>
<evidence type="ECO:0000256" key="1">
    <source>
        <dbReference type="SAM" id="MobiDB-lite"/>
    </source>
</evidence>
<dbReference type="Proteomes" id="UP000324222">
    <property type="component" value="Unassembled WGS sequence"/>
</dbReference>
<dbReference type="EMBL" id="VSRR010090279">
    <property type="protein sequence ID" value="MPC92161.1"/>
    <property type="molecule type" value="Genomic_DNA"/>
</dbReference>
<organism evidence="2 3">
    <name type="scientific">Portunus trituberculatus</name>
    <name type="common">Swimming crab</name>
    <name type="synonym">Neptunus trituberculatus</name>
    <dbReference type="NCBI Taxonomy" id="210409"/>
    <lineage>
        <taxon>Eukaryota</taxon>
        <taxon>Metazoa</taxon>
        <taxon>Ecdysozoa</taxon>
        <taxon>Arthropoda</taxon>
        <taxon>Crustacea</taxon>
        <taxon>Multicrustacea</taxon>
        <taxon>Malacostraca</taxon>
        <taxon>Eumalacostraca</taxon>
        <taxon>Eucarida</taxon>
        <taxon>Decapoda</taxon>
        <taxon>Pleocyemata</taxon>
        <taxon>Brachyura</taxon>
        <taxon>Eubrachyura</taxon>
        <taxon>Portunoidea</taxon>
        <taxon>Portunidae</taxon>
        <taxon>Portuninae</taxon>
        <taxon>Portunus</taxon>
    </lineage>
</organism>
<comment type="caution">
    <text evidence="2">The sequence shown here is derived from an EMBL/GenBank/DDBJ whole genome shotgun (WGS) entry which is preliminary data.</text>
</comment>
<protein>
    <submittedName>
        <fullName evidence="2">Uncharacterized protein</fullName>
    </submittedName>
</protein>
<name>A0A5B7J2S8_PORTR</name>
<dbReference type="AlphaFoldDB" id="A0A5B7J2S8"/>
<evidence type="ECO:0000313" key="2">
    <source>
        <dbReference type="EMBL" id="MPC92161.1"/>
    </source>
</evidence>
<evidence type="ECO:0000313" key="3">
    <source>
        <dbReference type="Proteomes" id="UP000324222"/>
    </source>
</evidence>
<sequence>MLLKDLEWGLKGCAGMVVQLGVEGVGVAVLCVVELVTPQTVVTTDTDPPPPQLPPTHSLQDNPHKYLFRTYYTVGEGP</sequence>
<gene>
    <name evidence="2" type="ORF">E2C01_087232</name>
</gene>